<dbReference type="SMART" id="SM00487">
    <property type="entry name" value="DEXDc"/>
    <property type="match status" value="1"/>
</dbReference>
<dbReference type="InterPro" id="IPR014014">
    <property type="entry name" value="RNA_helicase_DEAD_Q_motif"/>
</dbReference>
<reference evidence="12 13" key="1">
    <citation type="submission" date="2021-04" db="EMBL/GenBank/DDBJ databases">
        <title>The complete genome sequence of Neokomagataea sp. TBRC 2177.</title>
        <authorList>
            <person name="Charoenyingcharoen P."/>
            <person name="Yukphan P."/>
        </authorList>
    </citation>
    <scope>NUCLEOTIDE SEQUENCE [LARGE SCALE GENOMIC DNA]</scope>
    <source>
        <strain evidence="12 13">TBRC 2177</strain>
    </source>
</reference>
<feature type="domain" description="Helicase C-terminal" evidence="10">
    <location>
        <begin position="233"/>
        <end position="379"/>
    </location>
</feature>
<evidence type="ECO:0000256" key="3">
    <source>
        <dbReference type="ARBA" id="ARBA00022806"/>
    </source>
</evidence>
<evidence type="ECO:0000313" key="12">
    <source>
        <dbReference type="EMBL" id="MBR0558857.1"/>
    </source>
</evidence>
<evidence type="ECO:0000256" key="7">
    <source>
        <dbReference type="RuleBase" id="RU000492"/>
    </source>
</evidence>
<name>A0ABS5E4N8_9PROT</name>
<evidence type="ECO:0000256" key="5">
    <source>
        <dbReference type="ARBA" id="ARBA00038437"/>
    </source>
</evidence>
<evidence type="ECO:0000256" key="2">
    <source>
        <dbReference type="ARBA" id="ARBA00022801"/>
    </source>
</evidence>
<dbReference type="InterPro" id="IPR001650">
    <property type="entry name" value="Helicase_C-like"/>
</dbReference>
<feature type="domain" description="DEAD-box RNA helicase Q" evidence="11">
    <location>
        <begin position="1"/>
        <end position="27"/>
    </location>
</feature>
<dbReference type="Gene3D" id="3.30.70.330">
    <property type="match status" value="1"/>
</dbReference>
<dbReference type="PROSITE" id="PS51194">
    <property type="entry name" value="HELICASE_CTER"/>
    <property type="match status" value="1"/>
</dbReference>
<dbReference type="InterPro" id="IPR050079">
    <property type="entry name" value="DEAD_box_RNA_helicase"/>
</dbReference>
<sequence length="603" mass="64880">MLSSDIHPALKRALEARGYEQLTPVQEAVLQPGLDERDLLVSAQTGSGKTVAFGIAIAPTLLGEAERLAPSPQPMALVIAPTRELAIQVQNELEWLYADTGARIASCIGGTDARREARELNRGAHIVVGTPGRLCDHLSRGALDLSAVRCVVLDEADEMLDMGFRDELEQLLDGAPAERRTLLFSATIAREIVSLAKRYQKNAARVDTVSGAKQHSDITYRAVVTAPQEIERSLVNVLRFYESPTAMVFCNTRMMVNQVQAALLERGFASVAISGEMGQNERSRAIESLRSGQARVCVATDVAARGIDVPALNLVIHASIPTSAETLLHRSGRTGRAGRKGTSVVMVPFSQRRRAERLLALAKLNASWDAVPTADAIAEQDAQRLLEDPILTAASGETDDALVTKIAETHDAKALAAALVGMYRARLPGVEALRPVSIEAPRRERGERGERAERAPREERVMAGQWFRMGVGRTERADPKWLIPLICRLGGVQKREIGSIRIDQEQTHFQIADESVDRFKSCLAGADADEVTIEASEAPQGGGYGARGRNPGEGKRFGKGGPRGGAGGGYKGRGGAGPNRSRPEGGSRGGRPTGDGSSRRRRP</sequence>
<dbReference type="RefSeq" id="WP_211680406.1">
    <property type="nucleotide sequence ID" value="NZ_JAGRQH010000001.1"/>
</dbReference>
<dbReference type="PANTHER" id="PTHR47959">
    <property type="entry name" value="ATP-DEPENDENT RNA HELICASE RHLE-RELATED"/>
    <property type="match status" value="1"/>
</dbReference>
<evidence type="ECO:0000259" key="11">
    <source>
        <dbReference type="PROSITE" id="PS51195"/>
    </source>
</evidence>
<dbReference type="Proteomes" id="UP000677812">
    <property type="component" value="Unassembled WGS sequence"/>
</dbReference>
<dbReference type="SUPFAM" id="SSF52540">
    <property type="entry name" value="P-loop containing nucleoside triphosphate hydrolases"/>
    <property type="match status" value="1"/>
</dbReference>
<keyword evidence="2 7" id="KW-0378">Hydrolase</keyword>
<dbReference type="InterPro" id="IPR005580">
    <property type="entry name" value="DbpA/CsdA_RNA-bd_dom"/>
</dbReference>
<evidence type="ECO:0000256" key="8">
    <source>
        <dbReference type="SAM" id="MobiDB-lite"/>
    </source>
</evidence>
<dbReference type="PROSITE" id="PS00039">
    <property type="entry name" value="DEAD_ATP_HELICASE"/>
    <property type="match status" value="1"/>
</dbReference>
<dbReference type="SMART" id="SM00490">
    <property type="entry name" value="HELICc"/>
    <property type="match status" value="1"/>
</dbReference>
<keyword evidence="13" id="KW-1185">Reference proteome</keyword>
<feature type="compositionally biased region" description="Gly residues" evidence="8">
    <location>
        <begin position="559"/>
        <end position="577"/>
    </location>
</feature>
<evidence type="ECO:0000256" key="4">
    <source>
        <dbReference type="ARBA" id="ARBA00022840"/>
    </source>
</evidence>
<dbReference type="InterPro" id="IPR014001">
    <property type="entry name" value="Helicase_ATP-bd"/>
</dbReference>
<dbReference type="InterPro" id="IPR044742">
    <property type="entry name" value="DEAD/DEAH_RhlB"/>
</dbReference>
<dbReference type="InterPro" id="IPR012677">
    <property type="entry name" value="Nucleotide-bd_a/b_plait_sf"/>
</dbReference>
<evidence type="ECO:0000259" key="9">
    <source>
        <dbReference type="PROSITE" id="PS51192"/>
    </source>
</evidence>
<dbReference type="Pfam" id="PF00271">
    <property type="entry name" value="Helicase_C"/>
    <property type="match status" value="1"/>
</dbReference>
<dbReference type="InterPro" id="IPR027417">
    <property type="entry name" value="P-loop_NTPase"/>
</dbReference>
<dbReference type="Pfam" id="PF03880">
    <property type="entry name" value="DbpA"/>
    <property type="match status" value="1"/>
</dbReference>
<evidence type="ECO:0000259" key="10">
    <source>
        <dbReference type="PROSITE" id="PS51194"/>
    </source>
</evidence>
<evidence type="ECO:0000256" key="6">
    <source>
        <dbReference type="PROSITE-ProRule" id="PRU00552"/>
    </source>
</evidence>
<dbReference type="CDD" id="cd12252">
    <property type="entry name" value="RRM_DbpA"/>
    <property type="match status" value="1"/>
</dbReference>
<proteinExistence type="inferred from homology"/>
<evidence type="ECO:0000256" key="1">
    <source>
        <dbReference type="ARBA" id="ARBA00022741"/>
    </source>
</evidence>
<dbReference type="CDD" id="cd18787">
    <property type="entry name" value="SF2_C_DEAD"/>
    <property type="match status" value="1"/>
</dbReference>
<evidence type="ECO:0000313" key="13">
    <source>
        <dbReference type="Proteomes" id="UP000677812"/>
    </source>
</evidence>
<keyword evidence="1 7" id="KW-0547">Nucleotide-binding</keyword>
<dbReference type="Pfam" id="PF00270">
    <property type="entry name" value="DEAD"/>
    <property type="match status" value="1"/>
</dbReference>
<dbReference type="EMBL" id="JAGRQH010000001">
    <property type="protein sequence ID" value="MBR0558857.1"/>
    <property type="molecule type" value="Genomic_DNA"/>
</dbReference>
<dbReference type="PROSITE" id="PS51192">
    <property type="entry name" value="HELICASE_ATP_BIND_1"/>
    <property type="match status" value="1"/>
</dbReference>
<dbReference type="InterPro" id="IPR011545">
    <property type="entry name" value="DEAD/DEAH_box_helicase_dom"/>
</dbReference>
<dbReference type="GO" id="GO:0004386">
    <property type="term" value="F:helicase activity"/>
    <property type="evidence" value="ECO:0007669"/>
    <property type="project" value="UniProtKB-KW"/>
</dbReference>
<organism evidence="12 13">
    <name type="scientific">Neokomagataea anthophila</name>
    <dbReference type="NCBI Taxonomy" id="2826925"/>
    <lineage>
        <taxon>Bacteria</taxon>
        <taxon>Pseudomonadati</taxon>
        <taxon>Pseudomonadota</taxon>
        <taxon>Alphaproteobacteria</taxon>
        <taxon>Acetobacterales</taxon>
        <taxon>Acetobacteraceae</taxon>
        <taxon>Neokomagataea</taxon>
    </lineage>
</organism>
<accession>A0ABS5E4N8</accession>
<feature type="region of interest" description="Disordered" evidence="8">
    <location>
        <begin position="533"/>
        <end position="603"/>
    </location>
</feature>
<keyword evidence="3 7" id="KW-0347">Helicase</keyword>
<comment type="similarity">
    <text evidence="5 7">Belongs to the DEAD box helicase family.</text>
</comment>
<feature type="short sequence motif" description="Q motif" evidence="6">
    <location>
        <begin position="1"/>
        <end position="27"/>
    </location>
</feature>
<comment type="caution">
    <text evidence="12">The sequence shown here is derived from an EMBL/GenBank/DDBJ whole genome shotgun (WGS) entry which is preliminary data.</text>
</comment>
<dbReference type="PROSITE" id="PS51195">
    <property type="entry name" value="Q_MOTIF"/>
    <property type="match status" value="1"/>
</dbReference>
<dbReference type="PANTHER" id="PTHR47959:SF1">
    <property type="entry name" value="ATP-DEPENDENT RNA HELICASE DBPA"/>
    <property type="match status" value="1"/>
</dbReference>
<gene>
    <name evidence="12" type="ORF">KB213_02105</name>
</gene>
<keyword evidence="4 7" id="KW-0067">ATP-binding</keyword>
<dbReference type="InterPro" id="IPR000629">
    <property type="entry name" value="RNA-helicase_DEAD-box_CS"/>
</dbReference>
<dbReference type="CDD" id="cd00268">
    <property type="entry name" value="DEADc"/>
    <property type="match status" value="1"/>
</dbReference>
<dbReference type="Gene3D" id="3.40.50.300">
    <property type="entry name" value="P-loop containing nucleotide triphosphate hydrolases"/>
    <property type="match status" value="2"/>
</dbReference>
<feature type="domain" description="Helicase ATP-binding" evidence="9">
    <location>
        <begin position="30"/>
        <end position="206"/>
    </location>
</feature>
<protein>
    <submittedName>
        <fullName evidence="12">DEAD/DEAH box helicase</fullName>
    </submittedName>
</protein>